<protein>
    <recommendedName>
        <fullName evidence="3 8">DNA repair protein RecO</fullName>
    </recommendedName>
    <alternativeName>
        <fullName evidence="7 8">Recombination protein O</fullName>
    </alternativeName>
</protein>
<dbReference type="GeneID" id="300266811"/>
<dbReference type="HAMAP" id="MF_00201">
    <property type="entry name" value="RecO"/>
    <property type="match status" value="1"/>
</dbReference>
<dbReference type="NCBIfam" id="TIGR00613">
    <property type="entry name" value="reco"/>
    <property type="match status" value="1"/>
</dbReference>
<dbReference type="Proteomes" id="UP000250443">
    <property type="component" value="Unassembled WGS sequence"/>
</dbReference>
<evidence type="ECO:0000256" key="1">
    <source>
        <dbReference type="ARBA" id="ARBA00003065"/>
    </source>
</evidence>
<dbReference type="InterPro" id="IPR037278">
    <property type="entry name" value="ARFGAP/RecO"/>
</dbReference>
<reference evidence="10 13" key="2">
    <citation type="submission" date="2020-10" db="EMBL/GenBank/DDBJ databases">
        <title>Genome sequences of Pseudomonas isolates.</title>
        <authorList>
            <person name="Wessels L."/>
            <person name="Reich F."/>
            <person name="Hammerl J."/>
        </authorList>
    </citation>
    <scope>NUCLEOTIDE SEQUENCE [LARGE SCALE GENOMIC DNA]</scope>
    <source>
        <strain evidence="10 13">20-MO00624-0</strain>
    </source>
</reference>
<evidence type="ECO:0000256" key="8">
    <source>
        <dbReference type="HAMAP-Rule" id="MF_00201"/>
    </source>
</evidence>
<dbReference type="Pfam" id="PF11967">
    <property type="entry name" value="RecO_N"/>
    <property type="match status" value="1"/>
</dbReference>
<sequence>MQEPEKVFVLHARPFRESSTLVDFFSLRGRFRAVYRGARGKSGSVVRLFQLFEGQFRGRTELKTVHRMEPLAPPFLLSGDALFSGLYLNELIVRLLLPEEPHPAIFHQYANTLRALSNHADVEPPLRNFEWTFLDELGYGFSLEVDSRGNAIDPKNIYRFVPDEGLECIPVYQPGAFQGSELLALSGADWNDAGVLKSAKRLMRQAYAPLLSGKPLISRELFLK</sequence>
<evidence type="ECO:0000256" key="4">
    <source>
        <dbReference type="ARBA" id="ARBA00022763"/>
    </source>
</evidence>
<dbReference type="GO" id="GO:0006302">
    <property type="term" value="P:double-strand break repair"/>
    <property type="evidence" value="ECO:0007669"/>
    <property type="project" value="TreeGrafter"/>
</dbReference>
<dbReference type="InterPro" id="IPR042242">
    <property type="entry name" value="RecO_C"/>
</dbReference>
<dbReference type="RefSeq" id="WP_010797642.1">
    <property type="nucleotide sequence ID" value="NZ_CP044086.1"/>
</dbReference>
<dbReference type="Gene3D" id="2.40.50.140">
    <property type="entry name" value="Nucleic acid-binding proteins"/>
    <property type="match status" value="1"/>
</dbReference>
<proteinExistence type="inferred from homology"/>
<evidence type="ECO:0000256" key="2">
    <source>
        <dbReference type="ARBA" id="ARBA00007452"/>
    </source>
</evidence>
<evidence type="ECO:0000313" key="10">
    <source>
        <dbReference type="EMBL" id="MBF8639063.1"/>
    </source>
</evidence>
<keyword evidence="13" id="KW-1185">Reference proteome</keyword>
<dbReference type="Pfam" id="PF02565">
    <property type="entry name" value="RecO_C"/>
    <property type="match status" value="1"/>
</dbReference>
<dbReference type="AlphaFoldDB" id="A0A2X2CNF8"/>
<organism evidence="11 12">
    <name type="scientific">Pseudomonas luteola</name>
    <dbReference type="NCBI Taxonomy" id="47886"/>
    <lineage>
        <taxon>Bacteria</taxon>
        <taxon>Pseudomonadati</taxon>
        <taxon>Pseudomonadota</taxon>
        <taxon>Gammaproteobacteria</taxon>
        <taxon>Pseudomonadales</taxon>
        <taxon>Pseudomonadaceae</taxon>
        <taxon>Pseudomonas</taxon>
    </lineage>
</organism>
<evidence type="ECO:0000313" key="13">
    <source>
        <dbReference type="Proteomes" id="UP000626180"/>
    </source>
</evidence>
<evidence type="ECO:0000259" key="9">
    <source>
        <dbReference type="Pfam" id="PF11967"/>
    </source>
</evidence>
<dbReference type="Proteomes" id="UP000626180">
    <property type="component" value="Unassembled WGS sequence"/>
</dbReference>
<reference evidence="11 12" key="1">
    <citation type="submission" date="2018-06" db="EMBL/GenBank/DDBJ databases">
        <authorList>
            <consortium name="Pathogen Informatics"/>
            <person name="Doyle S."/>
        </authorList>
    </citation>
    <scope>NUCLEOTIDE SEQUENCE [LARGE SCALE GENOMIC DNA]</scope>
    <source>
        <strain evidence="11 12">NCTC11842</strain>
    </source>
</reference>
<dbReference type="Gene3D" id="1.20.1440.120">
    <property type="entry name" value="Recombination protein O, C-terminal domain"/>
    <property type="match status" value="1"/>
</dbReference>
<dbReference type="SUPFAM" id="SSF57863">
    <property type="entry name" value="ArfGap/RecO-like zinc finger"/>
    <property type="match status" value="1"/>
</dbReference>
<gene>
    <name evidence="8 11" type="primary">recO</name>
    <name evidence="10" type="ORF">IRZ65_00015</name>
    <name evidence="11" type="ORF">NCTC11842_03289</name>
</gene>
<dbReference type="PANTHER" id="PTHR33991">
    <property type="entry name" value="DNA REPAIR PROTEIN RECO"/>
    <property type="match status" value="1"/>
</dbReference>
<dbReference type="EMBL" id="UAUF01000013">
    <property type="protein sequence ID" value="SPZ09707.1"/>
    <property type="molecule type" value="Genomic_DNA"/>
</dbReference>
<comment type="function">
    <text evidence="1 8">Involved in DNA repair and RecF pathway recombination.</text>
</comment>
<dbReference type="PANTHER" id="PTHR33991:SF1">
    <property type="entry name" value="DNA REPAIR PROTEIN RECO"/>
    <property type="match status" value="1"/>
</dbReference>
<dbReference type="GO" id="GO:0006310">
    <property type="term" value="P:DNA recombination"/>
    <property type="evidence" value="ECO:0007669"/>
    <property type="project" value="UniProtKB-UniRule"/>
</dbReference>
<dbReference type="EMBL" id="JADMCD010000001">
    <property type="protein sequence ID" value="MBF8639063.1"/>
    <property type="molecule type" value="Genomic_DNA"/>
</dbReference>
<evidence type="ECO:0000256" key="3">
    <source>
        <dbReference type="ARBA" id="ARBA00021310"/>
    </source>
</evidence>
<dbReference type="InterPro" id="IPR003717">
    <property type="entry name" value="RecO"/>
</dbReference>
<evidence type="ECO:0000256" key="7">
    <source>
        <dbReference type="ARBA" id="ARBA00033409"/>
    </source>
</evidence>
<feature type="domain" description="DNA replication/recombination mediator RecO N-terminal" evidence="9">
    <location>
        <begin position="4"/>
        <end position="72"/>
    </location>
</feature>
<dbReference type="SUPFAM" id="SSF50249">
    <property type="entry name" value="Nucleic acid-binding proteins"/>
    <property type="match status" value="1"/>
</dbReference>
<dbReference type="GO" id="GO:0043590">
    <property type="term" value="C:bacterial nucleoid"/>
    <property type="evidence" value="ECO:0007669"/>
    <property type="project" value="TreeGrafter"/>
</dbReference>
<dbReference type="InterPro" id="IPR022572">
    <property type="entry name" value="DNA_rep/recomb_RecO_N"/>
</dbReference>
<evidence type="ECO:0000256" key="5">
    <source>
        <dbReference type="ARBA" id="ARBA00023172"/>
    </source>
</evidence>
<evidence type="ECO:0000313" key="12">
    <source>
        <dbReference type="Proteomes" id="UP000250443"/>
    </source>
</evidence>
<keyword evidence="4 8" id="KW-0227">DNA damage</keyword>
<dbReference type="InterPro" id="IPR012340">
    <property type="entry name" value="NA-bd_OB-fold"/>
</dbReference>
<evidence type="ECO:0000313" key="11">
    <source>
        <dbReference type="EMBL" id="SPZ09707.1"/>
    </source>
</evidence>
<comment type="similarity">
    <text evidence="2 8">Belongs to the RecO family.</text>
</comment>
<accession>A0A2X2CNF8</accession>
<keyword evidence="5 8" id="KW-0233">DNA recombination</keyword>
<keyword evidence="6 8" id="KW-0234">DNA repair</keyword>
<evidence type="ECO:0000256" key="6">
    <source>
        <dbReference type="ARBA" id="ARBA00023204"/>
    </source>
</evidence>
<name>A0A2X2CNF8_PSELU</name>